<sequence length="84" mass="9190">MSHHQHDGGDAEPGTEVQQAKQEAAENVVERVESWQDGAEEQTVREELAEGMQRAGVEVDDAQLDETAEQIHSHGSADTTPDPR</sequence>
<organism evidence="2 3">
    <name type="scientific">Ornithinimicrobium pekingense</name>
    <dbReference type="NCBI Taxonomy" id="384677"/>
    <lineage>
        <taxon>Bacteria</taxon>
        <taxon>Bacillati</taxon>
        <taxon>Actinomycetota</taxon>
        <taxon>Actinomycetes</taxon>
        <taxon>Micrococcales</taxon>
        <taxon>Ornithinimicrobiaceae</taxon>
        <taxon>Ornithinimicrobium</taxon>
    </lineage>
</organism>
<gene>
    <name evidence="2" type="ORF">GCM10011509_05010</name>
</gene>
<proteinExistence type="predicted"/>
<feature type="region of interest" description="Disordered" evidence="1">
    <location>
        <begin position="1"/>
        <end position="84"/>
    </location>
</feature>
<evidence type="ECO:0000313" key="3">
    <source>
        <dbReference type="Proteomes" id="UP000662111"/>
    </source>
</evidence>
<dbReference type="RefSeq" id="WP_022922849.1">
    <property type="nucleotide sequence ID" value="NZ_BMLB01000001.1"/>
</dbReference>
<comment type="caution">
    <text evidence="2">The sequence shown here is derived from an EMBL/GenBank/DDBJ whole genome shotgun (WGS) entry which is preliminary data.</text>
</comment>
<protein>
    <submittedName>
        <fullName evidence="2">Uncharacterized protein</fullName>
    </submittedName>
</protein>
<feature type="compositionally biased region" description="Acidic residues" evidence="1">
    <location>
        <begin position="58"/>
        <end position="68"/>
    </location>
</feature>
<keyword evidence="3" id="KW-1185">Reference proteome</keyword>
<evidence type="ECO:0000313" key="2">
    <source>
        <dbReference type="EMBL" id="GGK59740.1"/>
    </source>
</evidence>
<evidence type="ECO:0000256" key="1">
    <source>
        <dbReference type="SAM" id="MobiDB-lite"/>
    </source>
</evidence>
<reference evidence="3" key="1">
    <citation type="journal article" date="2019" name="Int. J. Syst. Evol. Microbiol.">
        <title>The Global Catalogue of Microorganisms (GCM) 10K type strain sequencing project: providing services to taxonomists for standard genome sequencing and annotation.</title>
        <authorList>
            <consortium name="The Broad Institute Genomics Platform"/>
            <consortium name="The Broad Institute Genome Sequencing Center for Infectious Disease"/>
            <person name="Wu L."/>
            <person name="Ma J."/>
        </authorList>
    </citation>
    <scope>NUCLEOTIDE SEQUENCE [LARGE SCALE GENOMIC DNA]</scope>
    <source>
        <strain evidence="3">CGMCC 1.5362</strain>
    </source>
</reference>
<dbReference type="Proteomes" id="UP000662111">
    <property type="component" value="Unassembled WGS sequence"/>
</dbReference>
<accession>A0ABQ2F3Y1</accession>
<dbReference type="EMBL" id="BMLB01000001">
    <property type="protein sequence ID" value="GGK59740.1"/>
    <property type="molecule type" value="Genomic_DNA"/>
</dbReference>
<name>A0ABQ2F3Y1_9MICO</name>